<organism evidence="3 4">
    <name type="scientific">Streptomyces roseolilacinus</name>
    <dbReference type="NCBI Taxonomy" id="66904"/>
    <lineage>
        <taxon>Bacteria</taxon>
        <taxon>Bacillati</taxon>
        <taxon>Actinomycetota</taxon>
        <taxon>Actinomycetes</taxon>
        <taxon>Kitasatosporales</taxon>
        <taxon>Streptomycetaceae</taxon>
        <taxon>Streptomyces</taxon>
    </lineage>
</organism>
<dbReference type="AlphaFoldDB" id="A0A918B447"/>
<feature type="transmembrane region" description="Helical" evidence="2">
    <location>
        <begin position="6"/>
        <end position="27"/>
    </location>
</feature>
<feature type="region of interest" description="Disordered" evidence="1">
    <location>
        <begin position="122"/>
        <end position="149"/>
    </location>
</feature>
<dbReference type="EMBL" id="BMSV01000010">
    <property type="protein sequence ID" value="GGQ22621.1"/>
    <property type="molecule type" value="Genomic_DNA"/>
</dbReference>
<keyword evidence="2" id="KW-0812">Transmembrane</keyword>
<proteinExistence type="predicted"/>
<evidence type="ECO:0000313" key="3">
    <source>
        <dbReference type="EMBL" id="GGQ22621.1"/>
    </source>
</evidence>
<keyword evidence="2" id="KW-1133">Transmembrane helix</keyword>
<keyword evidence="2" id="KW-0472">Membrane</keyword>
<sequence length="149" mass="14521">MPRLLWWGGLTALAGGAVLCVLGWYGVSGERFAERQLPHLASATVPGAALVVAGAVWVAASAAGRAAPGADGDARPPEEPAGGAFRPSSDEPPVRVPGGTLAHRPDCPLVAGRPGVLPAGGAALDPCPVCEPGKGGGPAAAAGAGPWAR</sequence>
<reference evidence="3" key="2">
    <citation type="submission" date="2020-09" db="EMBL/GenBank/DDBJ databases">
        <authorList>
            <person name="Sun Q."/>
            <person name="Ohkuma M."/>
        </authorList>
    </citation>
    <scope>NUCLEOTIDE SEQUENCE</scope>
    <source>
        <strain evidence="3">JCM 4335</strain>
    </source>
</reference>
<keyword evidence="4" id="KW-1185">Reference proteome</keyword>
<comment type="caution">
    <text evidence="3">The sequence shown here is derived from an EMBL/GenBank/DDBJ whole genome shotgun (WGS) entry which is preliminary data.</text>
</comment>
<gene>
    <name evidence="3" type="ORF">GCM10010249_46530</name>
</gene>
<dbReference type="Proteomes" id="UP000654123">
    <property type="component" value="Unassembled WGS sequence"/>
</dbReference>
<accession>A0A918B447</accession>
<evidence type="ECO:0000313" key="4">
    <source>
        <dbReference type="Proteomes" id="UP000654123"/>
    </source>
</evidence>
<evidence type="ECO:0000256" key="1">
    <source>
        <dbReference type="SAM" id="MobiDB-lite"/>
    </source>
</evidence>
<feature type="compositionally biased region" description="Low complexity" evidence="1">
    <location>
        <begin position="139"/>
        <end position="149"/>
    </location>
</feature>
<feature type="region of interest" description="Disordered" evidence="1">
    <location>
        <begin position="66"/>
        <end position="103"/>
    </location>
</feature>
<name>A0A918B447_9ACTN</name>
<evidence type="ECO:0000256" key="2">
    <source>
        <dbReference type="SAM" id="Phobius"/>
    </source>
</evidence>
<dbReference type="RefSeq" id="WP_189537056.1">
    <property type="nucleotide sequence ID" value="NZ_BMSV01000010.1"/>
</dbReference>
<feature type="transmembrane region" description="Helical" evidence="2">
    <location>
        <begin position="39"/>
        <end position="60"/>
    </location>
</feature>
<protein>
    <submittedName>
        <fullName evidence="3">Uncharacterized protein</fullName>
    </submittedName>
</protein>
<reference evidence="3" key="1">
    <citation type="journal article" date="2014" name="Int. J. Syst. Evol. Microbiol.">
        <title>Complete genome sequence of Corynebacterium casei LMG S-19264T (=DSM 44701T), isolated from a smear-ripened cheese.</title>
        <authorList>
            <consortium name="US DOE Joint Genome Institute (JGI-PGF)"/>
            <person name="Walter F."/>
            <person name="Albersmeier A."/>
            <person name="Kalinowski J."/>
            <person name="Ruckert C."/>
        </authorList>
    </citation>
    <scope>NUCLEOTIDE SEQUENCE</scope>
    <source>
        <strain evidence="3">JCM 4335</strain>
    </source>
</reference>